<sequence length="123" mass="14574">MPNTNAPEKLCLSCQKPVKGRADKKFCDDFCRNHYNNSMKSGPEKLIRDVNTALRRNRKILQDRVKPTERTATVHRNKLLALGFQFNYMTHQYRTKKAQTYIFCYDYGYLPLANNWLLIVRKK</sequence>
<reference evidence="2" key="1">
    <citation type="submission" date="2016-10" db="EMBL/GenBank/DDBJ databases">
        <authorList>
            <person name="Varghese N."/>
            <person name="Submissions S."/>
        </authorList>
    </citation>
    <scope>NUCLEOTIDE SEQUENCE [LARGE SCALE GENOMIC DNA]</scope>
    <source>
        <strain evidence="2">DSM 25811 / CCM 8410 / LMG 26954 / E90</strain>
    </source>
</reference>
<dbReference type="OrthoDB" id="5187906at2"/>
<dbReference type="Proteomes" id="UP000198757">
    <property type="component" value="Unassembled WGS sequence"/>
</dbReference>
<protein>
    <recommendedName>
        <fullName evidence="3">DUF2116 family Zn-ribbon domain-containing protein</fullName>
    </recommendedName>
</protein>
<evidence type="ECO:0000313" key="1">
    <source>
        <dbReference type="EMBL" id="SDC12615.1"/>
    </source>
</evidence>
<proteinExistence type="predicted"/>
<dbReference type="EMBL" id="FMZO01000001">
    <property type="protein sequence ID" value="SDC12615.1"/>
    <property type="molecule type" value="Genomic_DNA"/>
</dbReference>
<evidence type="ECO:0000313" key="2">
    <source>
        <dbReference type="Proteomes" id="UP000198757"/>
    </source>
</evidence>
<gene>
    <name evidence="1" type="ORF">SAMN04487894_101392</name>
</gene>
<keyword evidence="2" id="KW-1185">Reference proteome</keyword>
<accession>A0A1G6J2Q9</accession>
<dbReference type="AlphaFoldDB" id="A0A1G6J2Q9"/>
<evidence type="ECO:0008006" key="3">
    <source>
        <dbReference type="Google" id="ProtNLM"/>
    </source>
</evidence>
<name>A0A1G6J2Q9_NIADE</name>
<organism evidence="1 2">
    <name type="scientific">Niabella drilacis (strain DSM 25811 / CCM 8410 / CCUG 62505 / LMG 26954 / E90)</name>
    <dbReference type="NCBI Taxonomy" id="1285928"/>
    <lineage>
        <taxon>Bacteria</taxon>
        <taxon>Pseudomonadati</taxon>
        <taxon>Bacteroidota</taxon>
        <taxon>Chitinophagia</taxon>
        <taxon>Chitinophagales</taxon>
        <taxon>Chitinophagaceae</taxon>
        <taxon>Niabella</taxon>
    </lineage>
</organism>
<dbReference type="STRING" id="1285928.SAMN04487894_101392"/>